<dbReference type="InterPro" id="IPR054722">
    <property type="entry name" value="PolX-like_BBD"/>
</dbReference>
<dbReference type="InterPro" id="IPR013877">
    <property type="entry name" value="YAP-bd/ALF4/Glomulin"/>
</dbReference>
<protein>
    <submittedName>
        <fullName evidence="3">Aberrant root formation protein 4 isoform X1</fullName>
    </submittedName>
</protein>
<gene>
    <name evidence="3" type="ORF">Tco_0974268</name>
</gene>
<feature type="region of interest" description="Disordered" evidence="1">
    <location>
        <begin position="553"/>
        <end position="574"/>
    </location>
</feature>
<dbReference type="InterPro" id="IPR019516">
    <property type="entry name" value="Glomulin/ALF4"/>
</dbReference>
<keyword evidence="4" id="KW-1185">Reference proteome</keyword>
<evidence type="ECO:0000313" key="3">
    <source>
        <dbReference type="EMBL" id="GJT48111.1"/>
    </source>
</evidence>
<dbReference type="Proteomes" id="UP001151760">
    <property type="component" value="Unassembled WGS sequence"/>
</dbReference>
<feature type="non-terminal residue" evidence="3">
    <location>
        <position position="1"/>
    </location>
</feature>
<name>A0ABQ5EB98_9ASTR</name>
<sequence>KIEISYALFHPSWKVGSETNSQHFNCNLNSFKDSQAPCQCDYYLPEIVTFQCIFEAPQRRQFEQVKTALPVVFKVLEAMLSDPEDEDTRSVDLLEKAILIASSLKAICDHKDEKFFALFGMYVLQITALISNSVGAKTSRYFPIMLQLSHFLRCCGFTYLGLITGHEVDRAIDLLSQGDEDNYMSCFSYVRSGAPLTVLWRDLSNDVADATKEELDAVKGELRSNQTKRWEAIYMLKHIFASAKLPWVLKRHAVNFLFCIMEGVEFLEHNDEPLDYSVYMPRLYTALQAIQLVMVYAADPLLRKKAFDTLKMVLSDLPSSLRFDILMALIRNSELSSMIAILLDCVKEEMRKEYLQKVSRQNGASKADDNITQHLSPFLTAKVLDFVEFVLKPPMGGPPSLPEFTDAVMAALNLYRFVLITESSGNTNYTEVMSKNKLQKVYKEWFEPLRALVSGMAAEIQKEDNQLEFDACAFNPVEFVLYRCIELVEENLKRAIYRAEVYTEVCADRRLSISEEALGAFGKSQTYRYSSEDIQRIYELFVKCRGQIQEQRARRRARSRTETSRNHLVASRDKEVNQAARDSNEALVCCVENTVEDRIMDFDASFHATYCKEELERFKLRSGKVRLADDKTLDIACAGDVVLKTSFGTSWTLKDVMYIPSLKRRLISGGQLDEEGYHGIGAIINGSGSATVQHQRFGDMSRIGMSMLAFKGNVPDVRKVDIYFCKPSGLGKQKNLSFIISVKTRKLQKLKQVHTECYGPTFIALRIALL</sequence>
<reference evidence="3" key="1">
    <citation type="journal article" date="2022" name="Int. J. Mol. Sci.">
        <title>Draft Genome of Tanacetum Coccineum: Genomic Comparison of Closely Related Tanacetum-Family Plants.</title>
        <authorList>
            <person name="Yamashiro T."/>
            <person name="Shiraishi A."/>
            <person name="Nakayama K."/>
            <person name="Satake H."/>
        </authorList>
    </citation>
    <scope>NUCLEOTIDE SEQUENCE</scope>
</reference>
<feature type="compositionally biased region" description="Basic and acidic residues" evidence="1">
    <location>
        <begin position="559"/>
        <end position="574"/>
    </location>
</feature>
<evidence type="ECO:0000256" key="1">
    <source>
        <dbReference type="SAM" id="MobiDB-lite"/>
    </source>
</evidence>
<accession>A0ABQ5EB98</accession>
<proteinExistence type="predicted"/>
<comment type="caution">
    <text evidence="3">The sequence shown here is derived from an EMBL/GenBank/DDBJ whole genome shotgun (WGS) entry which is preliminary data.</text>
</comment>
<dbReference type="Pfam" id="PF22936">
    <property type="entry name" value="Pol_BBD"/>
    <property type="match status" value="1"/>
</dbReference>
<evidence type="ECO:0000259" key="2">
    <source>
        <dbReference type="Pfam" id="PF22936"/>
    </source>
</evidence>
<dbReference type="PANTHER" id="PTHR15430:SF1">
    <property type="entry name" value="GLOMULIN"/>
    <property type="match status" value="1"/>
</dbReference>
<dbReference type="EMBL" id="BQNB010016126">
    <property type="protein sequence ID" value="GJT48111.1"/>
    <property type="molecule type" value="Genomic_DNA"/>
</dbReference>
<organism evidence="3 4">
    <name type="scientific">Tanacetum coccineum</name>
    <dbReference type="NCBI Taxonomy" id="301880"/>
    <lineage>
        <taxon>Eukaryota</taxon>
        <taxon>Viridiplantae</taxon>
        <taxon>Streptophyta</taxon>
        <taxon>Embryophyta</taxon>
        <taxon>Tracheophyta</taxon>
        <taxon>Spermatophyta</taxon>
        <taxon>Magnoliopsida</taxon>
        <taxon>eudicotyledons</taxon>
        <taxon>Gunneridae</taxon>
        <taxon>Pentapetalae</taxon>
        <taxon>asterids</taxon>
        <taxon>campanulids</taxon>
        <taxon>Asterales</taxon>
        <taxon>Asteraceae</taxon>
        <taxon>Asteroideae</taxon>
        <taxon>Anthemideae</taxon>
        <taxon>Anthemidinae</taxon>
        <taxon>Tanacetum</taxon>
    </lineage>
</organism>
<dbReference type="PANTHER" id="PTHR15430">
    <property type="entry name" value="GLOMULIN"/>
    <property type="match status" value="1"/>
</dbReference>
<feature type="domain" description="Retrovirus-related Pol polyprotein from transposon TNT 1-94-like beta-barrel" evidence="2">
    <location>
        <begin position="599"/>
        <end position="677"/>
    </location>
</feature>
<dbReference type="Pfam" id="PF08568">
    <property type="entry name" value="Kinetochor_Ybp2"/>
    <property type="match status" value="1"/>
</dbReference>
<evidence type="ECO:0000313" key="4">
    <source>
        <dbReference type="Proteomes" id="UP001151760"/>
    </source>
</evidence>
<reference evidence="3" key="2">
    <citation type="submission" date="2022-01" db="EMBL/GenBank/DDBJ databases">
        <authorList>
            <person name="Yamashiro T."/>
            <person name="Shiraishi A."/>
            <person name="Satake H."/>
            <person name="Nakayama K."/>
        </authorList>
    </citation>
    <scope>NUCLEOTIDE SEQUENCE</scope>
</reference>